<reference evidence="1 2" key="1">
    <citation type="journal article" date="2015" name="Genome Biol. Evol.">
        <title>Phylogenomic analyses indicate that early fungi evolved digesting cell walls of algal ancestors of land plants.</title>
        <authorList>
            <person name="Chang Y."/>
            <person name="Wang S."/>
            <person name="Sekimoto S."/>
            <person name="Aerts A.L."/>
            <person name="Choi C."/>
            <person name="Clum A."/>
            <person name="LaButti K.M."/>
            <person name="Lindquist E.A."/>
            <person name="Yee Ngan C."/>
            <person name="Ohm R.A."/>
            <person name="Salamov A.A."/>
            <person name="Grigoriev I.V."/>
            <person name="Spatafora J.W."/>
            <person name="Berbee M.L."/>
        </authorList>
    </citation>
    <scope>NUCLEOTIDE SEQUENCE [LARGE SCALE GENOMIC DNA]</scope>
    <source>
        <strain evidence="1 2">NRRL 1564</strain>
    </source>
</reference>
<dbReference type="PANTHER" id="PTHR28015">
    <property type="entry name" value="ATP SYNTHASE ASSEMBLY FACTOR FMC1, MITOCHONDRIAL"/>
    <property type="match status" value="1"/>
</dbReference>
<dbReference type="GO" id="GO:0005759">
    <property type="term" value="C:mitochondrial matrix"/>
    <property type="evidence" value="ECO:0007669"/>
    <property type="project" value="TreeGrafter"/>
</dbReference>
<dbReference type="OrthoDB" id="15893at2759"/>
<sequence length="107" mass="12410">MKEQQLRVYRHLLREVNRQFNNASNNRAWATQLRLEWIAASCDSPTTADKNMRAATNVLSYLTNNRKHKELLATFNPKMCESDRIEKTARRVGLEAPKSYSNPDMPS</sequence>
<name>A0A2G5BCB9_COERN</name>
<dbReference type="AlphaFoldDB" id="A0A2G5BCB9"/>
<dbReference type="GO" id="GO:0033615">
    <property type="term" value="P:mitochondrial proton-transporting ATP synthase complex assembly"/>
    <property type="evidence" value="ECO:0007669"/>
    <property type="project" value="InterPro"/>
</dbReference>
<accession>A0A2G5BCB9</accession>
<evidence type="ECO:0000313" key="1">
    <source>
        <dbReference type="EMBL" id="PIA16642.1"/>
    </source>
</evidence>
<dbReference type="Proteomes" id="UP000242474">
    <property type="component" value="Unassembled WGS sequence"/>
</dbReference>
<proteinExistence type="predicted"/>
<protein>
    <submittedName>
        <fullName evidence="1">Uncharacterized protein</fullName>
    </submittedName>
</protein>
<dbReference type="InterPro" id="IPR039196">
    <property type="entry name" value="Fmc1"/>
</dbReference>
<organism evidence="1 2">
    <name type="scientific">Coemansia reversa (strain ATCC 12441 / NRRL 1564)</name>
    <dbReference type="NCBI Taxonomy" id="763665"/>
    <lineage>
        <taxon>Eukaryota</taxon>
        <taxon>Fungi</taxon>
        <taxon>Fungi incertae sedis</taxon>
        <taxon>Zoopagomycota</taxon>
        <taxon>Kickxellomycotina</taxon>
        <taxon>Kickxellomycetes</taxon>
        <taxon>Kickxellales</taxon>
        <taxon>Kickxellaceae</taxon>
        <taxon>Coemansia</taxon>
    </lineage>
</organism>
<dbReference type="STRING" id="763665.A0A2G5BCB9"/>
<dbReference type="PANTHER" id="PTHR28015:SF1">
    <property type="entry name" value="ATP SYNTHASE ASSEMBLY FACTOR FMC1, MITOCHONDRIAL"/>
    <property type="match status" value="1"/>
</dbReference>
<dbReference type="Pfam" id="PF13233">
    <property type="entry name" value="Complex1_LYR_2"/>
    <property type="match status" value="1"/>
</dbReference>
<dbReference type="EMBL" id="KZ303498">
    <property type="protein sequence ID" value="PIA16642.1"/>
    <property type="molecule type" value="Genomic_DNA"/>
</dbReference>
<evidence type="ECO:0000313" key="2">
    <source>
        <dbReference type="Proteomes" id="UP000242474"/>
    </source>
</evidence>
<gene>
    <name evidence="1" type="ORF">COEREDRAFT_42369</name>
</gene>
<keyword evidence="2" id="KW-1185">Reference proteome</keyword>